<evidence type="ECO:0000259" key="1">
    <source>
        <dbReference type="Pfam" id="PF01850"/>
    </source>
</evidence>
<dbReference type="AlphaFoldDB" id="N1MJ35"/>
<dbReference type="Proteomes" id="UP000013201">
    <property type="component" value="Unassembled WGS sequence"/>
</dbReference>
<reference evidence="2 3" key="1">
    <citation type="submission" date="2013-03" db="EMBL/GenBank/DDBJ databases">
        <authorList>
            <person name="Le V."/>
        </authorList>
    </citation>
    <scope>NUCLEOTIDE SEQUENCE [LARGE SCALE GENOMIC DNA]</scope>
    <source>
        <strain evidence="2 3">BiD32</strain>
    </source>
</reference>
<reference evidence="3" key="2">
    <citation type="submission" date="2013-04" db="EMBL/GenBank/DDBJ databases">
        <title>Bisphenol A degrading Sphingobium sp. strain BiD32.</title>
        <authorList>
            <person name="Nielsen J.L."/>
            <person name="Zhou N.A."/>
            <person name="Kjeldal H."/>
        </authorList>
    </citation>
    <scope>NUCLEOTIDE SEQUENCE [LARGE SCALE GENOMIC DNA]</scope>
    <source>
        <strain evidence="3">BiD32</strain>
    </source>
</reference>
<dbReference type="RefSeq" id="WP_006953537.1">
    <property type="nucleotide sequence ID" value="NZ_CAVK010000072.1"/>
</dbReference>
<keyword evidence="3" id="KW-1185">Reference proteome</keyword>
<protein>
    <recommendedName>
        <fullName evidence="1">PIN domain-containing protein</fullName>
    </recommendedName>
</protein>
<gene>
    <name evidence="2" type="ORF">EBBID32_15440</name>
</gene>
<dbReference type="InterPro" id="IPR029060">
    <property type="entry name" value="PIN-like_dom_sf"/>
</dbReference>
<evidence type="ECO:0000313" key="3">
    <source>
        <dbReference type="Proteomes" id="UP000013201"/>
    </source>
</evidence>
<dbReference type="InterPro" id="IPR002716">
    <property type="entry name" value="PIN_dom"/>
</dbReference>
<sequence>MAGVVLDASAILTLLKGEPGAEKVAGVLDESIVSAVNYAEVVSHYAKTGSPRELIDEMLGALPITVVPVDTELSAQAGMLRPLTIKAGLSLGDRFCLALAIRDDLPAWTADKDWKTIEHTIGATVVVIR</sequence>
<accession>N1MJ35</accession>
<evidence type="ECO:0000313" key="2">
    <source>
        <dbReference type="EMBL" id="CCW17205.1"/>
    </source>
</evidence>
<organism evidence="2 3">
    <name type="scientific">Sphingobium indicum BiD32</name>
    <dbReference type="NCBI Taxonomy" id="1301087"/>
    <lineage>
        <taxon>Bacteria</taxon>
        <taxon>Pseudomonadati</taxon>
        <taxon>Pseudomonadota</taxon>
        <taxon>Alphaproteobacteria</taxon>
        <taxon>Sphingomonadales</taxon>
        <taxon>Sphingomonadaceae</taxon>
        <taxon>Sphingobium</taxon>
    </lineage>
</organism>
<comment type="caution">
    <text evidence="2">The sequence shown here is derived from an EMBL/GenBank/DDBJ whole genome shotgun (WGS) entry which is preliminary data.</text>
</comment>
<dbReference type="SUPFAM" id="SSF88723">
    <property type="entry name" value="PIN domain-like"/>
    <property type="match status" value="1"/>
</dbReference>
<feature type="domain" description="PIN" evidence="1">
    <location>
        <begin position="4"/>
        <end position="117"/>
    </location>
</feature>
<dbReference type="Gene3D" id="3.40.50.1010">
    <property type="entry name" value="5'-nuclease"/>
    <property type="match status" value="1"/>
</dbReference>
<dbReference type="Pfam" id="PF01850">
    <property type="entry name" value="PIN"/>
    <property type="match status" value="1"/>
</dbReference>
<dbReference type="EMBL" id="CAVK010000072">
    <property type="protein sequence ID" value="CCW17205.1"/>
    <property type="molecule type" value="Genomic_DNA"/>
</dbReference>
<dbReference type="OrthoDB" id="286092at2"/>
<dbReference type="CDD" id="cd18682">
    <property type="entry name" value="PIN_VapC-like"/>
    <property type="match status" value="1"/>
</dbReference>
<name>N1MJ35_9SPHN</name>
<proteinExistence type="predicted"/>